<organism evidence="3 4">
    <name type="scientific">Saccoglossus kowalevskii</name>
    <name type="common">Acorn worm</name>
    <dbReference type="NCBI Taxonomy" id="10224"/>
    <lineage>
        <taxon>Eukaryota</taxon>
        <taxon>Metazoa</taxon>
        <taxon>Hemichordata</taxon>
        <taxon>Enteropneusta</taxon>
        <taxon>Harrimaniidae</taxon>
        <taxon>Saccoglossus</taxon>
    </lineage>
</organism>
<keyword evidence="1" id="KW-0732">Signal</keyword>
<dbReference type="RefSeq" id="XP_002737421.1">
    <property type="nucleotide sequence ID" value="XM_002737375.1"/>
</dbReference>
<feature type="domain" description="DUF4440" evidence="2">
    <location>
        <begin position="41"/>
        <end position="148"/>
    </location>
</feature>
<feature type="chain" id="PRO_5045944335" evidence="1">
    <location>
        <begin position="23"/>
        <end position="157"/>
    </location>
</feature>
<name>A0ABM0GU56_SACKO</name>
<proteinExistence type="predicted"/>
<dbReference type="SUPFAM" id="SSF54427">
    <property type="entry name" value="NTF2-like"/>
    <property type="match status" value="1"/>
</dbReference>
<dbReference type="GeneID" id="100368337"/>
<evidence type="ECO:0000313" key="3">
    <source>
        <dbReference type="Proteomes" id="UP000694865"/>
    </source>
</evidence>
<evidence type="ECO:0000313" key="4">
    <source>
        <dbReference type="RefSeq" id="XP_002737421.1"/>
    </source>
</evidence>
<evidence type="ECO:0000259" key="2">
    <source>
        <dbReference type="Pfam" id="PF14534"/>
    </source>
</evidence>
<reference evidence="4" key="1">
    <citation type="submission" date="2025-08" db="UniProtKB">
        <authorList>
            <consortium name="RefSeq"/>
        </authorList>
    </citation>
    <scope>IDENTIFICATION</scope>
    <source>
        <tissue evidence="4">Testes</tissue>
    </source>
</reference>
<dbReference type="Gene3D" id="3.10.450.50">
    <property type="match status" value="1"/>
</dbReference>
<gene>
    <name evidence="4" type="primary">LOC100368337</name>
</gene>
<protein>
    <submittedName>
        <fullName evidence="4">Uncharacterized protein LOC100368337</fullName>
    </submittedName>
</protein>
<feature type="signal peptide" evidence="1">
    <location>
        <begin position="1"/>
        <end position="22"/>
    </location>
</feature>
<dbReference type="InterPro" id="IPR027843">
    <property type="entry name" value="DUF4440"/>
</dbReference>
<accession>A0ABM0GU56</accession>
<dbReference type="Proteomes" id="UP000694865">
    <property type="component" value="Unplaced"/>
</dbReference>
<dbReference type="InterPro" id="IPR032710">
    <property type="entry name" value="NTF2-like_dom_sf"/>
</dbReference>
<evidence type="ECO:0000256" key="1">
    <source>
        <dbReference type="SAM" id="SignalP"/>
    </source>
</evidence>
<keyword evidence="3" id="KW-1185">Reference proteome</keyword>
<sequence length="157" mass="17598">MIKLFIPVRWITSLFSTCTVQGSTQICKASIATMSLSEAVSAINARYIELYKVGDMKTLATELYHEDCKLMMSGFEPIVGQKGVVERLDAMQRTGASELKLTSEEIDGIETDTAYCRGSYVFYKDDGSEMTVGKYLLILKKVDGKYRIYLDIDNSNN</sequence>
<dbReference type="Pfam" id="PF14534">
    <property type="entry name" value="DUF4440"/>
    <property type="match status" value="1"/>
</dbReference>